<evidence type="ECO:0000256" key="4">
    <source>
        <dbReference type="ARBA" id="ARBA00023136"/>
    </source>
</evidence>
<evidence type="ECO:0000256" key="1">
    <source>
        <dbReference type="ARBA" id="ARBA00004370"/>
    </source>
</evidence>
<keyword evidence="4 5" id="KW-0472">Membrane</keyword>
<dbReference type="Pfam" id="PF01124">
    <property type="entry name" value="MAPEG"/>
    <property type="match status" value="1"/>
</dbReference>
<dbReference type="AlphaFoldDB" id="A0A6A7B791"/>
<dbReference type="PANTHER" id="PTHR35814">
    <property type="match status" value="1"/>
</dbReference>
<feature type="transmembrane region" description="Helical" evidence="5">
    <location>
        <begin position="29"/>
        <end position="48"/>
    </location>
</feature>
<dbReference type="Proteomes" id="UP000799423">
    <property type="component" value="Unassembled WGS sequence"/>
</dbReference>
<keyword evidence="7" id="KW-1185">Reference proteome</keyword>
<keyword evidence="3 5" id="KW-1133">Transmembrane helix</keyword>
<dbReference type="PANTHER" id="PTHR35814:SF1">
    <property type="entry name" value="GLUTATHIONE S-TRANSFERASE-RELATED"/>
    <property type="match status" value="1"/>
</dbReference>
<proteinExistence type="predicted"/>
<sequence>MVNYLSTPIATSSTPSMATKVGLGVPLPLLAPATATWVAPFALYYIFLQNRIVYHRLTSKTYMGDKIDSKEGTSDQLYVASRSQMNFAENVPLVLAVALLAELNGARRSYINYALGALFAFRVSHVELGMTLNESSGVGRPIGFYGTQAVLLGLSSYAAYLIKDYWL</sequence>
<evidence type="ECO:0000313" key="7">
    <source>
        <dbReference type="Proteomes" id="UP000799423"/>
    </source>
</evidence>
<dbReference type="Gene3D" id="1.20.120.550">
    <property type="entry name" value="Membrane associated eicosanoid/glutathione metabolism-like domain"/>
    <property type="match status" value="1"/>
</dbReference>
<gene>
    <name evidence="6" type="ORF">T440DRAFT_467895</name>
</gene>
<accession>A0A6A7B791</accession>
<comment type="subcellular location">
    <subcellularLocation>
        <location evidence="1">Membrane</location>
    </subcellularLocation>
</comment>
<keyword evidence="2 5" id="KW-0812">Transmembrane</keyword>
<dbReference type="InterPro" id="IPR023352">
    <property type="entry name" value="MAPEG-like_dom_sf"/>
</dbReference>
<name>A0A6A7B791_9PLEO</name>
<evidence type="ECO:0000313" key="6">
    <source>
        <dbReference type="EMBL" id="KAF2851154.1"/>
    </source>
</evidence>
<organism evidence="6 7">
    <name type="scientific">Plenodomus tracheiphilus IPT5</name>
    <dbReference type="NCBI Taxonomy" id="1408161"/>
    <lineage>
        <taxon>Eukaryota</taxon>
        <taxon>Fungi</taxon>
        <taxon>Dikarya</taxon>
        <taxon>Ascomycota</taxon>
        <taxon>Pezizomycotina</taxon>
        <taxon>Dothideomycetes</taxon>
        <taxon>Pleosporomycetidae</taxon>
        <taxon>Pleosporales</taxon>
        <taxon>Pleosporineae</taxon>
        <taxon>Leptosphaeriaceae</taxon>
        <taxon>Plenodomus</taxon>
    </lineage>
</organism>
<protein>
    <recommendedName>
        <fullName evidence="8">Membrane-associated proteins in eicosanoid and glutathione metabolism</fullName>
    </recommendedName>
</protein>
<evidence type="ECO:0000256" key="3">
    <source>
        <dbReference type="ARBA" id="ARBA00022989"/>
    </source>
</evidence>
<reference evidence="6" key="1">
    <citation type="submission" date="2020-01" db="EMBL/GenBank/DDBJ databases">
        <authorList>
            <consortium name="DOE Joint Genome Institute"/>
            <person name="Haridas S."/>
            <person name="Albert R."/>
            <person name="Binder M."/>
            <person name="Bloem J."/>
            <person name="Labutti K."/>
            <person name="Salamov A."/>
            <person name="Andreopoulos B."/>
            <person name="Baker S.E."/>
            <person name="Barry K."/>
            <person name="Bills G."/>
            <person name="Bluhm B.H."/>
            <person name="Cannon C."/>
            <person name="Castanera R."/>
            <person name="Culley D.E."/>
            <person name="Daum C."/>
            <person name="Ezra D."/>
            <person name="Gonzalez J.B."/>
            <person name="Henrissat B."/>
            <person name="Kuo A."/>
            <person name="Liang C."/>
            <person name="Lipzen A."/>
            <person name="Lutzoni F."/>
            <person name="Magnuson J."/>
            <person name="Mondo S."/>
            <person name="Nolan M."/>
            <person name="Ohm R."/>
            <person name="Pangilinan J."/>
            <person name="Park H.-J."/>
            <person name="Ramirez L."/>
            <person name="Alfaro M."/>
            <person name="Sun H."/>
            <person name="Tritt A."/>
            <person name="Yoshinaga Y."/>
            <person name="Zwiers L.-H."/>
            <person name="Turgeon B.G."/>
            <person name="Goodwin S.B."/>
            <person name="Spatafora J.W."/>
            <person name="Crous P.W."/>
            <person name="Grigoriev I.V."/>
        </authorList>
    </citation>
    <scope>NUCLEOTIDE SEQUENCE</scope>
    <source>
        <strain evidence="6">IPT5</strain>
    </source>
</reference>
<evidence type="ECO:0008006" key="8">
    <source>
        <dbReference type="Google" id="ProtNLM"/>
    </source>
</evidence>
<evidence type="ECO:0000256" key="5">
    <source>
        <dbReference type="SAM" id="Phobius"/>
    </source>
</evidence>
<dbReference type="SUPFAM" id="SSF161084">
    <property type="entry name" value="MAPEG domain-like"/>
    <property type="match status" value="1"/>
</dbReference>
<evidence type="ECO:0000256" key="2">
    <source>
        <dbReference type="ARBA" id="ARBA00022692"/>
    </source>
</evidence>
<dbReference type="InterPro" id="IPR001129">
    <property type="entry name" value="Membr-assoc_MAPEG"/>
</dbReference>
<dbReference type="OrthoDB" id="19091at2759"/>
<dbReference type="EMBL" id="MU006303">
    <property type="protein sequence ID" value="KAF2851154.1"/>
    <property type="molecule type" value="Genomic_DNA"/>
</dbReference>
<dbReference type="GO" id="GO:0016020">
    <property type="term" value="C:membrane"/>
    <property type="evidence" value="ECO:0007669"/>
    <property type="project" value="UniProtKB-SubCell"/>
</dbReference>
<feature type="non-terminal residue" evidence="6">
    <location>
        <position position="167"/>
    </location>
</feature>